<feature type="disulfide bond" evidence="7">
    <location>
        <begin position="600"/>
        <end position="609"/>
    </location>
</feature>
<keyword evidence="2 7" id="KW-0245">EGF-like domain</keyword>
<sequence>MVQWLIIILVYNFAILKLSLGEVTLALRLLHYKNRNGLTYENRACDTILGHDINRDGRCDTGFLFCLVQLPFQNPHNCTLGEHFTGFVGADDIHFINIDQQLTRPPLTFYNKKQRSSLISLWFQPTIYFRFPYPKAGLGVIVEVYDIDDINNQTVHDSIDFYAKTLVDLKIQHSREVAQPQRLFLRSLFGIYTNLTADFTLYCSPHYYNHDCETFCLPNEQRYDCDVNTGQKICKHGYIGQDCLSDVRACEDRPCLNNGTCVVYFRGYLCQCPLGYAGTTCEIGPSMINVDHTCNRTTCVHGYCSRNGKCICHENWTSENCNQRLVPRTIDCASRPCLHNSTCEDHGDQNSSIYKCHCRNGFTGRNCEVEIVTSCERIPCVHGQCIKIDLYTELCICEKNWSGIDCSQSLLTSTTTTRTNISTKKSDRVKTTLSMQTSSIKSIKDLSHVSVITDLSDYSEWLHVNYGIDRNRNSSLPTAAPALFLKTKYSPCLSAPCLHNSTCVIQSEHQFRCICSPAFIGIYCEIETNPCESSPCQHDSICIAKSNHDIQCICRRHYTGKYCELSQTFQPVSSKSKCLRICQHGGICLIDEANKERCICKSTYTGSFCELTKNNCTDSLCHTDPCLSNPCLYNGTCQSIISSTNYTCSCHEQYTGERCEFALKSDPVDALPRDSALSQDEPSPTDFWPLAIVFGYVFSLMLVFIIIWFLWYGLTIRPQSHFRSDIPYGERPADRYQPYRLGVSNPLFFTNQDYNPNRILKTFSIERDFDS</sequence>
<keyword evidence="8" id="KW-0472">Membrane</keyword>
<feature type="disulfide bond" evidence="7">
    <location>
        <begin position="272"/>
        <end position="281"/>
    </location>
</feature>
<dbReference type="PANTHER" id="PTHR24033:SF232">
    <property type="entry name" value="LAMININ SUBUNIT GAMMA-2-RELATED"/>
    <property type="match status" value="1"/>
</dbReference>
<dbReference type="Pfam" id="PF00008">
    <property type="entry name" value="EGF"/>
    <property type="match status" value="3"/>
</dbReference>
<keyword evidence="1" id="KW-0217">Developmental protein</keyword>
<keyword evidence="6" id="KW-0325">Glycoprotein</keyword>
<dbReference type="GO" id="GO:0016020">
    <property type="term" value="C:membrane"/>
    <property type="evidence" value="ECO:0007669"/>
    <property type="project" value="InterPro"/>
</dbReference>
<keyword evidence="5 7" id="KW-1015">Disulfide bond</keyword>
<accession>A0A813PQB5</accession>
<feature type="disulfide bond" evidence="7">
    <location>
        <begin position="358"/>
        <end position="367"/>
    </location>
</feature>
<feature type="transmembrane region" description="Helical" evidence="8">
    <location>
        <begin position="687"/>
        <end position="714"/>
    </location>
</feature>
<keyword evidence="8" id="KW-0812">Transmembrane</keyword>
<dbReference type="FunFam" id="2.10.25.10:FF:000472">
    <property type="entry name" value="Uncharacterized protein, isoform A"/>
    <property type="match status" value="1"/>
</dbReference>
<evidence type="ECO:0000256" key="8">
    <source>
        <dbReference type="SAM" id="Phobius"/>
    </source>
</evidence>
<organism evidence="10 11">
    <name type="scientific">Adineta ricciae</name>
    <name type="common">Rotifer</name>
    <dbReference type="NCBI Taxonomy" id="249248"/>
    <lineage>
        <taxon>Eukaryota</taxon>
        <taxon>Metazoa</taxon>
        <taxon>Spiralia</taxon>
        <taxon>Gnathifera</taxon>
        <taxon>Rotifera</taxon>
        <taxon>Eurotatoria</taxon>
        <taxon>Bdelloidea</taxon>
        <taxon>Adinetida</taxon>
        <taxon>Adinetidae</taxon>
        <taxon>Adineta</taxon>
    </lineage>
</organism>
<evidence type="ECO:0000256" key="5">
    <source>
        <dbReference type="ARBA" id="ARBA00023157"/>
    </source>
</evidence>
<dbReference type="FunFam" id="2.10.25.10:FF:000404">
    <property type="entry name" value="Weary, isoform B"/>
    <property type="match status" value="1"/>
</dbReference>
<dbReference type="InterPro" id="IPR001881">
    <property type="entry name" value="EGF-like_Ca-bd_dom"/>
</dbReference>
<dbReference type="GO" id="GO:0005509">
    <property type="term" value="F:calcium ion binding"/>
    <property type="evidence" value="ECO:0007669"/>
    <property type="project" value="InterPro"/>
</dbReference>
<dbReference type="EMBL" id="CAJNOJ010000005">
    <property type="protein sequence ID" value="CAF0752092.1"/>
    <property type="molecule type" value="Genomic_DNA"/>
</dbReference>
<dbReference type="InterPro" id="IPR051830">
    <property type="entry name" value="NOTCH_homolog"/>
</dbReference>
<gene>
    <name evidence="10" type="ORF">EDS130_LOCUS2343</name>
</gene>
<feature type="domain" description="EGF-like" evidence="9">
    <location>
        <begin position="527"/>
        <end position="564"/>
    </location>
</feature>
<name>A0A813PQB5_ADIRI</name>
<evidence type="ECO:0000313" key="10">
    <source>
        <dbReference type="EMBL" id="CAF0752092.1"/>
    </source>
</evidence>
<evidence type="ECO:0000256" key="7">
    <source>
        <dbReference type="PROSITE-ProRule" id="PRU00076"/>
    </source>
</evidence>
<evidence type="ECO:0000256" key="3">
    <source>
        <dbReference type="ARBA" id="ARBA00022729"/>
    </source>
</evidence>
<feature type="domain" description="EGF-like" evidence="9">
    <location>
        <begin position="246"/>
        <end position="282"/>
    </location>
</feature>
<feature type="disulfide bond" evidence="7">
    <location>
        <begin position="554"/>
        <end position="563"/>
    </location>
</feature>
<dbReference type="Proteomes" id="UP000663852">
    <property type="component" value="Unassembled WGS sequence"/>
</dbReference>
<evidence type="ECO:0000259" key="9">
    <source>
        <dbReference type="PROSITE" id="PS50026"/>
    </source>
</evidence>
<dbReference type="Gene3D" id="2.10.25.10">
    <property type="entry name" value="Laminin"/>
    <property type="match status" value="7"/>
</dbReference>
<comment type="caution">
    <text evidence="7">Lacks conserved residue(s) required for the propagation of feature annotation.</text>
</comment>
<evidence type="ECO:0000256" key="1">
    <source>
        <dbReference type="ARBA" id="ARBA00022473"/>
    </source>
</evidence>
<dbReference type="OrthoDB" id="283575at2759"/>
<feature type="disulfide bond" evidence="7">
    <location>
        <begin position="515"/>
        <end position="524"/>
    </location>
</feature>
<reference evidence="10" key="1">
    <citation type="submission" date="2021-02" db="EMBL/GenBank/DDBJ databases">
        <authorList>
            <person name="Nowell W R."/>
        </authorList>
    </citation>
    <scope>NUCLEOTIDE SEQUENCE</scope>
</reference>
<dbReference type="Pfam" id="PF01414">
    <property type="entry name" value="DSL"/>
    <property type="match status" value="1"/>
</dbReference>
<evidence type="ECO:0000256" key="6">
    <source>
        <dbReference type="ARBA" id="ARBA00023180"/>
    </source>
</evidence>
<keyword evidence="3" id="KW-0732">Signal</keyword>
<evidence type="ECO:0000313" key="11">
    <source>
        <dbReference type="Proteomes" id="UP000663852"/>
    </source>
</evidence>
<dbReference type="FunFam" id="2.10.25.10:FF:000012">
    <property type="entry name" value="Delta-like protein"/>
    <property type="match status" value="1"/>
</dbReference>
<evidence type="ECO:0000256" key="4">
    <source>
        <dbReference type="ARBA" id="ARBA00022737"/>
    </source>
</evidence>
<feature type="domain" description="EGF-like" evidence="9">
    <location>
        <begin position="574"/>
        <end position="610"/>
    </location>
</feature>
<evidence type="ECO:0000256" key="2">
    <source>
        <dbReference type="ARBA" id="ARBA00022536"/>
    </source>
</evidence>
<keyword evidence="4" id="KW-0677">Repeat</keyword>
<feature type="disulfide bond" evidence="7">
    <location>
        <begin position="650"/>
        <end position="659"/>
    </location>
</feature>
<dbReference type="InterPro" id="IPR000742">
    <property type="entry name" value="EGF"/>
</dbReference>
<dbReference type="InterPro" id="IPR001774">
    <property type="entry name" value="DSL"/>
</dbReference>
<feature type="domain" description="EGF-like" evidence="9">
    <location>
        <begin position="488"/>
        <end position="525"/>
    </location>
</feature>
<dbReference type="PROSITE" id="PS50026">
    <property type="entry name" value="EGF_3"/>
    <property type="match status" value="6"/>
</dbReference>
<dbReference type="AlphaFoldDB" id="A0A813PQB5"/>
<dbReference type="CDD" id="cd00054">
    <property type="entry name" value="EGF_CA"/>
    <property type="match status" value="3"/>
</dbReference>
<feature type="disulfide bond" evidence="7">
    <location>
        <begin position="631"/>
        <end position="648"/>
    </location>
</feature>
<dbReference type="PANTHER" id="PTHR24033">
    <property type="entry name" value="EGF-LIKE DOMAIN-CONTAINING PROTEIN"/>
    <property type="match status" value="1"/>
</dbReference>
<proteinExistence type="predicted"/>
<dbReference type="SMART" id="SM00051">
    <property type="entry name" value="DSL"/>
    <property type="match status" value="1"/>
</dbReference>
<comment type="caution">
    <text evidence="10">The sequence shown here is derived from an EMBL/GenBank/DDBJ whole genome shotgun (WGS) entry which is preliminary data.</text>
</comment>
<protein>
    <recommendedName>
        <fullName evidence="9">EGF-like domain-containing protein</fullName>
    </recommendedName>
</protein>
<dbReference type="Gene3D" id="2.10.25.140">
    <property type="match status" value="1"/>
</dbReference>
<feature type="domain" description="EGF-like" evidence="9">
    <location>
        <begin position="622"/>
        <end position="660"/>
    </location>
</feature>
<dbReference type="SMART" id="SM00181">
    <property type="entry name" value="EGF"/>
    <property type="match status" value="8"/>
</dbReference>
<feature type="domain" description="EGF-like" evidence="9">
    <location>
        <begin position="328"/>
        <end position="368"/>
    </location>
</feature>
<dbReference type="SMART" id="SM00179">
    <property type="entry name" value="EGF_CA"/>
    <property type="match status" value="3"/>
</dbReference>
<dbReference type="PROSITE" id="PS01186">
    <property type="entry name" value="EGF_2"/>
    <property type="match status" value="2"/>
</dbReference>
<keyword evidence="8" id="KW-1133">Transmembrane helix</keyword>
<dbReference type="GO" id="GO:0007154">
    <property type="term" value="P:cell communication"/>
    <property type="evidence" value="ECO:0007669"/>
    <property type="project" value="InterPro"/>
</dbReference>
<feature type="disulfide bond" evidence="7">
    <location>
        <begin position="578"/>
        <end position="588"/>
    </location>
</feature>
<dbReference type="SUPFAM" id="SSF57196">
    <property type="entry name" value="EGF/Laminin"/>
    <property type="match status" value="6"/>
</dbReference>
<dbReference type="PROSITE" id="PS00022">
    <property type="entry name" value="EGF_1"/>
    <property type="match status" value="7"/>
</dbReference>